<reference evidence="2 3" key="1">
    <citation type="submission" date="2019-08" db="EMBL/GenBank/DDBJ databases">
        <title>Archangium and Cystobacter genomes.</title>
        <authorList>
            <person name="Chen I.-C.K."/>
            <person name="Wielgoss S."/>
        </authorList>
    </citation>
    <scope>NUCLEOTIDE SEQUENCE [LARGE SCALE GENOMIC DNA]</scope>
    <source>
        <strain evidence="2 3">Cbm 6</strain>
    </source>
</reference>
<dbReference type="Proteomes" id="UP001611383">
    <property type="component" value="Chromosome"/>
</dbReference>
<proteinExistence type="predicted"/>
<feature type="signal peptide" evidence="1">
    <location>
        <begin position="1"/>
        <end position="22"/>
    </location>
</feature>
<sequence length="400" mass="41070">MKRSVSVCAGVMAAMVSFSAGAQESAPEAPLPAPAEAAQSVPVQPVQEVYKPVNLSILGGLSTNGFSSGNVVNSLSLGLLTTNAGRVDGLAMAMVGNWMDRESSGAALAMGANYAGQVRGAQMALGVNVAGGSMRGWQASLAANVVAGEMVGAQLSTGVNIAAGETRGLQAAVGLNIAPDMVGVQTSSGLSIASRLEGAQISILNIGGDVSGAQVGIVNIARRMKGLQLGILNVAGEAEGVNLGVLSIVGNGQHHVQAWVSEMAMANVALKFGGKYFHTLLTVGMRPPLDGEPRLWSSGIGFGGHIPVGFFFFDLDALASSLHEGAFIDSSHNLLGQLRLVAGFQPFKHFAIFGGVTANTLVTWEGEAPSGTDRFKQGRVFYSDDVRVQVWPGLVAGIQI</sequence>
<gene>
    <name evidence="2" type="ORF">F0U60_04630</name>
</gene>
<accession>A0ABY9WP04</accession>
<evidence type="ECO:0000256" key="1">
    <source>
        <dbReference type="SAM" id="SignalP"/>
    </source>
</evidence>
<keyword evidence="1" id="KW-0732">Signal</keyword>
<keyword evidence="3" id="KW-1185">Reference proteome</keyword>
<organism evidence="2 3">
    <name type="scientific">Archangium minus</name>
    <dbReference type="NCBI Taxonomy" id="83450"/>
    <lineage>
        <taxon>Bacteria</taxon>
        <taxon>Pseudomonadati</taxon>
        <taxon>Myxococcota</taxon>
        <taxon>Myxococcia</taxon>
        <taxon>Myxococcales</taxon>
        <taxon>Cystobacterineae</taxon>
        <taxon>Archangiaceae</taxon>
        <taxon>Archangium</taxon>
    </lineage>
</organism>
<dbReference type="RefSeq" id="WP_395814440.1">
    <property type="nucleotide sequence ID" value="NZ_CP043494.1"/>
</dbReference>
<feature type="chain" id="PRO_5045937812" evidence="1">
    <location>
        <begin position="23"/>
        <end position="400"/>
    </location>
</feature>
<dbReference type="NCBIfam" id="NF047436">
    <property type="entry name" value="LA_2272_repeat"/>
    <property type="match status" value="1"/>
</dbReference>
<evidence type="ECO:0000313" key="3">
    <source>
        <dbReference type="Proteomes" id="UP001611383"/>
    </source>
</evidence>
<name>A0ABY9WP04_9BACT</name>
<protein>
    <submittedName>
        <fullName evidence="2">Uncharacterized protein</fullName>
    </submittedName>
</protein>
<dbReference type="EMBL" id="CP043494">
    <property type="protein sequence ID" value="WNG43462.1"/>
    <property type="molecule type" value="Genomic_DNA"/>
</dbReference>
<evidence type="ECO:0000313" key="2">
    <source>
        <dbReference type="EMBL" id="WNG43462.1"/>
    </source>
</evidence>
<dbReference type="InterPro" id="IPR058093">
    <property type="entry name" value="LA_2272-like"/>
</dbReference>